<sequence>MSFKSLPFWLTAIVGSTLAAPLYAEDAIFSLPSGATVGVEVIESLHLDKEQTRLTNILLHPAHADDATHELPEYCVLVANAQLSSDRVRITTQDATCIETNDAESAIYSGSFNASAYSGDGQYGLACDSEACTLSPGDAFTLTLDESVSIYAQDNPSAEINAIRRQANGEGVANPIPSEQPAPSESSGDTSATAE</sequence>
<keyword evidence="4" id="KW-1185">Reference proteome</keyword>
<keyword evidence="2" id="KW-0732">Signal</keyword>
<dbReference type="AlphaFoldDB" id="A0A2A4HTQ7"/>
<feature type="signal peptide" evidence="2">
    <location>
        <begin position="1"/>
        <end position="19"/>
    </location>
</feature>
<reference evidence="4" key="1">
    <citation type="submission" date="2017-09" db="EMBL/GenBank/DDBJ databases">
        <authorList>
            <person name="Cho G.-S."/>
            <person name="Oguntoyinbo F.A."/>
            <person name="Cnockaert M."/>
            <person name="Kabisch J."/>
            <person name="Neve H."/>
            <person name="Bockelmann W."/>
            <person name="Wenning M."/>
            <person name="Franz C.M."/>
            <person name="Vandamme P."/>
        </authorList>
    </citation>
    <scope>NUCLEOTIDE SEQUENCE [LARGE SCALE GENOMIC DNA]</scope>
    <source>
        <strain evidence="4">MBT G8648</strain>
    </source>
</reference>
<feature type="region of interest" description="Disordered" evidence="1">
    <location>
        <begin position="164"/>
        <end position="195"/>
    </location>
</feature>
<gene>
    <name evidence="3" type="ORF">CPA45_01590</name>
</gene>
<feature type="compositionally biased region" description="Polar residues" evidence="1">
    <location>
        <begin position="181"/>
        <end position="195"/>
    </location>
</feature>
<dbReference type="RefSeq" id="WP_096649700.1">
    <property type="nucleotide sequence ID" value="NZ_NWUX01000001.1"/>
</dbReference>
<organism evidence="3 4">
    <name type="scientific">Vreelandella nigrificans</name>
    <dbReference type="NCBI Taxonomy" id="2042704"/>
    <lineage>
        <taxon>Bacteria</taxon>
        <taxon>Pseudomonadati</taxon>
        <taxon>Pseudomonadota</taxon>
        <taxon>Gammaproteobacteria</taxon>
        <taxon>Oceanospirillales</taxon>
        <taxon>Halomonadaceae</taxon>
        <taxon>Vreelandella</taxon>
    </lineage>
</organism>
<name>A0A2A4HTQ7_9GAMM</name>
<proteinExistence type="predicted"/>
<protein>
    <submittedName>
        <fullName evidence="3">Uncharacterized protein</fullName>
    </submittedName>
</protein>
<evidence type="ECO:0000256" key="2">
    <source>
        <dbReference type="SAM" id="SignalP"/>
    </source>
</evidence>
<evidence type="ECO:0000313" key="3">
    <source>
        <dbReference type="EMBL" id="PCF97454.1"/>
    </source>
</evidence>
<dbReference type="OrthoDB" id="6118120at2"/>
<accession>A0A2A4HTQ7</accession>
<comment type="caution">
    <text evidence="3">The sequence shown here is derived from an EMBL/GenBank/DDBJ whole genome shotgun (WGS) entry which is preliminary data.</text>
</comment>
<dbReference type="EMBL" id="NWUX01000001">
    <property type="protein sequence ID" value="PCF97454.1"/>
    <property type="molecule type" value="Genomic_DNA"/>
</dbReference>
<dbReference type="Proteomes" id="UP000218677">
    <property type="component" value="Unassembled WGS sequence"/>
</dbReference>
<evidence type="ECO:0000313" key="4">
    <source>
        <dbReference type="Proteomes" id="UP000218677"/>
    </source>
</evidence>
<feature type="chain" id="PRO_5012494942" evidence="2">
    <location>
        <begin position="20"/>
        <end position="195"/>
    </location>
</feature>
<evidence type="ECO:0000256" key="1">
    <source>
        <dbReference type="SAM" id="MobiDB-lite"/>
    </source>
</evidence>